<keyword evidence="5" id="KW-0808">Transferase</keyword>
<keyword evidence="12 17" id="KW-0464">Manganese</keyword>
<evidence type="ECO:0000313" key="20">
    <source>
        <dbReference type="EnsemblMetazoa" id="CapteP200210"/>
    </source>
</evidence>
<comment type="cofactor">
    <cofactor evidence="17">
        <name>Mn(2+)</name>
        <dbReference type="ChEBI" id="CHEBI:29035"/>
    </cofactor>
    <text evidence="17">The cofactor is mostly bound to the substrate.</text>
</comment>
<evidence type="ECO:0000256" key="6">
    <source>
        <dbReference type="ARBA" id="ARBA00022692"/>
    </source>
</evidence>
<dbReference type="EMBL" id="AMQN01000904">
    <property type="status" value="NOT_ANNOTATED_CDS"/>
    <property type="molecule type" value="Genomic_DNA"/>
</dbReference>
<dbReference type="UniPathway" id="UPA00378"/>
<reference evidence="19 21" key="2">
    <citation type="journal article" date="2013" name="Nature">
        <title>Insights into bilaterian evolution from three spiralian genomes.</title>
        <authorList>
            <person name="Simakov O."/>
            <person name="Marletaz F."/>
            <person name="Cho S.J."/>
            <person name="Edsinger-Gonzales E."/>
            <person name="Havlak P."/>
            <person name="Hellsten U."/>
            <person name="Kuo D.H."/>
            <person name="Larsson T."/>
            <person name="Lv J."/>
            <person name="Arendt D."/>
            <person name="Savage R."/>
            <person name="Osoegawa K."/>
            <person name="de Jong P."/>
            <person name="Grimwood J."/>
            <person name="Chapman J.A."/>
            <person name="Shapiro H."/>
            <person name="Aerts A."/>
            <person name="Otillar R.P."/>
            <person name="Terry A.Y."/>
            <person name="Boore J.L."/>
            <person name="Grigoriev I.V."/>
            <person name="Lindberg D.R."/>
            <person name="Seaver E.C."/>
            <person name="Weisblat D.A."/>
            <person name="Putnam N.H."/>
            <person name="Rokhsar D.S."/>
        </authorList>
    </citation>
    <scope>NUCLEOTIDE SEQUENCE</scope>
    <source>
        <strain evidence="19 21">I ESC-2004</strain>
    </source>
</reference>
<organism evidence="19">
    <name type="scientific">Capitella teleta</name>
    <name type="common">Polychaete worm</name>
    <dbReference type="NCBI Taxonomy" id="283909"/>
    <lineage>
        <taxon>Eukaryota</taxon>
        <taxon>Metazoa</taxon>
        <taxon>Spiralia</taxon>
        <taxon>Lophotrochozoa</taxon>
        <taxon>Annelida</taxon>
        <taxon>Polychaeta</taxon>
        <taxon>Sedentaria</taxon>
        <taxon>Scolecida</taxon>
        <taxon>Capitellidae</taxon>
        <taxon>Capitella</taxon>
    </lineage>
</organism>
<evidence type="ECO:0000256" key="15">
    <source>
        <dbReference type="ARBA" id="ARBA00041712"/>
    </source>
</evidence>
<accession>R7V376</accession>
<reference evidence="21" key="1">
    <citation type="submission" date="2012-12" db="EMBL/GenBank/DDBJ databases">
        <authorList>
            <person name="Hellsten U."/>
            <person name="Grimwood J."/>
            <person name="Chapman J.A."/>
            <person name="Shapiro H."/>
            <person name="Aerts A."/>
            <person name="Otillar R.P."/>
            <person name="Terry A.Y."/>
            <person name="Boore J.L."/>
            <person name="Simakov O."/>
            <person name="Marletaz F."/>
            <person name="Cho S.-J."/>
            <person name="Edsinger-Gonzales E."/>
            <person name="Havlak P."/>
            <person name="Kuo D.-H."/>
            <person name="Larsson T."/>
            <person name="Lv J."/>
            <person name="Arendt D."/>
            <person name="Savage R."/>
            <person name="Osoegawa K."/>
            <person name="de Jong P."/>
            <person name="Lindberg D.R."/>
            <person name="Seaver E.C."/>
            <person name="Weisblat D.A."/>
            <person name="Putnam N.H."/>
            <person name="Grigoriev I.V."/>
            <person name="Rokhsar D.S."/>
        </authorList>
    </citation>
    <scope>NUCLEOTIDE SEQUENCE</scope>
    <source>
        <strain evidence="21">I ESC-2004</strain>
    </source>
</reference>
<dbReference type="HOGENOM" id="CLU_564127_0_0_1"/>
<keyword evidence="10 17" id="KW-0333">Golgi apparatus</keyword>
<comment type="similarity">
    <text evidence="3 17">Belongs to the glycosyltransferase 13 family.</text>
</comment>
<evidence type="ECO:0000256" key="3">
    <source>
        <dbReference type="ARBA" id="ARBA00006492"/>
    </source>
</evidence>
<dbReference type="InterPro" id="IPR029044">
    <property type="entry name" value="Nucleotide-diphossugar_trans"/>
</dbReference>
<evidence type="ECO:0000256" key="5">
    <source>
        <dbReference type="ARBA" id="ARBA00022679"/>
    </source>
</evidence>
<comment type="function">
    <text evidence="13 17">Initiates complex N-linked carbohydrate formation. Essential for the conversion of high-mannose to hybrid and complex N-glycans.</text>
</comment>
<comment type="subcellular location">
    <subcellularLocation>
        <location evidence="1 17">Golgi apparatus membrane</location>
        <topology evidence="1 17">Single-pass type II membrane protein</topology>
    </subcellularLocation>
</comment>
<evidence type="ECO:0000256" key="2">
    <source>
        <dbReference type="ARBA" id="ARBA00004922"/>
    </source>
</evidence>
<comment type="pathway">
    <text evidence="2 17">Protein modification; protein glycosylation.</text>
</comment>
<evidence type="ECO:0000256" key="18">
    <source>
        <dbReference type="SAM" id="SignalP"/>
    </source>
</evidence>
<evidence type="ECO:0000256" key="11">
    <source>
        <dbReference type="ARBA" id="ARBA00023136"/>
    </source>
</evidence>
<evidence type="ECO:0000256" key="4">
    <source>
        <dbReference type="ARBA" id="ARBA00022676"/>
    </source>
</evidence>
<evidence type="ECO:0000256" key="8">
    <source>
        <dbReference type="ARBA" id="ARBA00022968"/>
    </source>
</evidence>
<protein>
    <recommendedName>
        <fullName evidence="14 17">Alpha-1,3-mannosyl-glycoprotein 2-beta-N-acetylglucosaminyltransferase</fullName>
        <shortName evidence="17">GNT-I</shortName>
        <shortName evidence="17">GlcNAc-T I</shortName>
        <ecNumber evidence="14 17">2.4.1.101</ecNumber>
    </recommendedName>
    <alternativeName>
        <fullName evidence="15 17">N-glycosyl-oligosaccharide-glycoprotein N-acetylglucosaminyltransferase I</fullName>
    </alternativeName>
</protein>
<keyword evidence="18" id="KW-0732">Signal</keyword>
<dbReference type="GO" id="GO:0000139">
    <property type="term" value="C:Golgi membrane"/>
    <property type="evidence" value="ECO:0007669"/>
    <property type="project" value="UniProtKB-SubCell"/>
</dbReference>
<evidence type="ECO:0000256" key="9">
    <source>
        <dbReference type="ARBA" id="ARBA00022989"/>
    </source>
</evidence>
<evidence type="ECO:0000256" key="17">
    <source>
        <dbReference type="RuleBase" id="RU368119"/>
    </source>
</evidence>
<name>R7V376_CAPTE</name>
<evidence type="ECO:0000313" key="21">
    <source>
        <dbReference type="Proteomes" id="UP000014760"/>
    </source>
</evidence>
<keyword evidence="4 17" id="KW-0328">Glycosyltransferase</keyword>
<dbReference type="OMA" id="HRLFRTD"/>
<dbReference type="InterPro" id="IPR052261">
    <property type="entry name" value="Glycosyltransferase_13"/>
</dbReference>
<dbReference type="SUPFAM" id="SSF53448">
    <property type="entry name" value="Nucleotide-diphospho-sugar transferases"/>
    <property type="match status" value="1"/>
</dbReference>
<dbReference type="Pfam" id="PF03071">
    <property type="entry name" value="GNT-I"/>
    <property type="match status" value="1"/>
</dbReference>
<dbReference type="PANTHER" id="PTHR10468:SF6">
    <property type="entry name" value="GLCNAC TRANSFERASE"/>
    <property type="match status" value="1"/>
</dbReference>
<feature type="signal peptide" evidence="18">
    <location>
        <begin position="1"/>
        <end position="24"/>
    </location>
</feature>
<comment type="catalytic activity">
    <reaction evidence="16 17">
        <text>N(4)-(alpha-D-Man-(1-&gt;3)-[alpha-D-Man-(1-&gt;3)-[alpha-D-Man-(1-&gt;6)]-alpha-D-Man-(1-&gt;6)]-beta-D-Man-(1-&gt;4)-beta-D-GlcNAc-(1-&gt;4)-beta-D-GlcNAc)-L-asparaginyl-[protein] (N-glucan mannose isomer 5A1,2) + UDP-N-acetyl-alpha-D-glucosamine = N(4)-{beta-D-GlcNAc-(1-&gt;2)-alpha-D-Man-(1-&gt;3)-[alpha-D-Man-(1-&gt;3)-[alpha-D-Man-(1-&gt;6)]-alpha-D-Man-(1-&gt;6)]-beta-D-Man-(1-&gt;4)-beta-D-GlcNAc-(1-&gt;4)-beta-D-GlcNAc}-L-asparaginyl-[protein] + UDP + H(+)</text>
        <dbReference type="Rhea" id="RHEA:11456"/>
        <dbReference type="Rhea" id="RHEA-COMP:14367"/>
        <dbReference type="Rhea" id="RHEA-COMP:14368"/>
        <dbReference type="ChEBI" id="CHEBI:15378"/>
        <dbReference type="ChEBI" id="CHEBI:57705"/>
        <dbReference type="ChEBI" id="CHEBI:58223"/>
        <dbReference type="ChEBI" id="CHEBI:59087"/>
        <dbReference type="ChEBI" id="CHEBI:60625"/>
        <dbReference type="EC" id="2.4.1.101"/>
    </reaction>
</comment>
<dbReference type="OrthoDB" id="6344064at2759"/>
<dbReference type="Proteomes" id="UP000014760">
    <property type="component" value="Unassembled WGS sequence"/>
</dbReference>
<sequence>MPGVEVRLHLYVVFLCLCACLSDASRIETHMTICVAVITVKSREPLVNRLLNQLHNLSLPFQVGLDINVFCDGNCSTLEMGNFPVFSLRPLIAEKPLSTATVRRITQMYRLVLDHIHISMNKSWCVILEDDLVLAPDALMMLYHGRQLMEMDPSIFTVSLFNDNSFHFSATDQAAFRRVSHFAGLGFIMTQRWYIDLIRPNWPYSKPWDAYFQSQLTKNSLVCIIPEVTRSKHVTNAFYSARSHIQKPLNSFESQYLANSILPEYNFSALIQSEYDHHLTKLIATAQDLVFIEDACFVDDGHFVYKKCNSQKMLNRILKERNLWGKGNGGVVRGMYRGLLQIRVCSSLVVILCNDSPFYDHNANNSVFATPHGAQSPLRGVIGRLQLDYIIVTGDDGLDCSQVCAGVYKECDVQGLFLLNKGCAVLELLALSCKVCSEVKVEGSQPYTGDMPAMLSDGNCCTGWPHHSSCFGKHVESKRICPCK</sequence>
<dbReference type="PANTHER" id="PTHR10468">
    <property type="entry name" value="PROTEIN O-LINKED-MANNOSE BETA-1,2-N-ACETYLGLUCOSAMINYLTRANSFERASE 1/ALPHA-1,3-MANNOSYL-GLYCOPROTEIN 2-BETA-N-ACETYLGLUCOSAMINYLTRANSFERASE"/>
    <property type="match status" value="1"/>
</dbReference>
<evidence type="ECO:0000256" key="10">
    <source>
        <dbReference type="ARBA" id="ARBA00023034"/>
    </source>
</evidence>
<keyword evidence="21" id="KW-1185">Reference proteome</keyword>
<evidence type="ECO:0000256" key="12">
    <source>
        <dbReference type="ARBA" id="ARBA00023211"/>
    </source>
</evidence>
<evidence type="ECO:0000256" key="13">
    <source>
        <dbReference type="ARBA" id="ARBA00037706"/>
    </source>
</evidence>
<dbReference type="STRING" id="283909.R7V376"/>
<evidence type="ECO:0000256" key="16">
    <source>
        <dbReference type="ARBA" id="ARBA00049421"/>
    </source>
</evidence>
<dbReference type="EC" id="2.4.1.101" evidence="14 17"/>
<dbReference type="Gene3D" id="3.90.550.10">
    <property type="entry name" value="Spore Coat Polysaccharide Biosynthesis Protein SpsA, Chain A"/>
    <property type="match status" value="1"/>
</dbReference>
<feature type="chain" id="PRO_5008788646" description="Alpha-1,3-mannosyl-glycoprotein 2-beta-N-acetylglucosaminyltransferase" evidence="18">
    <location>
        <begin position="25"/>
        <end position="484"/>
    </location>
</feature>
<dbReference type="AlphaFoldDB" id="R7V376"/>
<dbReference type="GO" id="GO:0003827">
    <property type="term" value="F:alpha-1,3-mannosylglycoprotein 2-beta-N-acetylglucosaminyltransferase activity"/>
    <property type="evidence" value="ECO:0007669"/>
    <property type="project" value="UniProtKB-UniRule"/>
</dbReference>
<evidence type="ECO:0000313" key="19">
    <source>
        <dbReference type="EMBL" id="ELU10776.1"/>
    </source>
</evidence>
<keyword evidence="8 17" id="KW-0735">Signal-anchor</keyword>
<keyword evidence="9" id="KW-1133">Transmembrane helix</keyword>
<keyword evidence="6" id="KW-0812">Transmembrane</keyword>
<reference evidence="20" key="3">
    <citation type="submission" date="2015-06" db="UniProtKB">
        <authorList>
            <consortium name="EnsemblMetazoa"/>
        </authorList>
    </citation>
    <scope>IDENTIFICATION</scope>
</reference>
<dbReference type="EnsemblMetazoa" id="CapteT200210">
    <property type="protein sequence ID" value="CapteP200210"/>
    <property type="gene ID" value="CapteG200210"/>
</dbReference>
<evidence type="ECO:0000256" key="14">
    <source>
        <dbReference type="ARBA" id="ARBA00038949"/>
    </source>
</evidence>
<gene>
    <name evidence="19" type="ORF">CAPTEDRAFT_200210</name>
</gene>
<evidence type="ECO:0000256" key="7">
    <source>
        <dbReference type="ARBA" id="ARBA00022723"/>
    </source>
</evidence>
<dbReference type="GO" id="GO:0030145">
    <property type="term" value="F:manganese ion binding"/>
    <property type="evidence" value="ECO:0007669"/>
    <property type="project" value="UniProtKB-UniRule"/>
</dbReference>
<keyword evidence="11" id="KW-0472">Membrane</keyword>
<evidence type="ECO:0000256" key="1">
    <source>
        <dbReference type="ARBA" id="ARBA00004323"/>
    </source>
</evidence>
<proteinExistence type="inferred from homology"/>
<dbReference type="InterPro" id="IPR004139">
    <property type="entry name" value="Glyco_trans_13"/>
</dbReference>
<keyword evidence="7 17" id="KW-0479">Metal-binding</keyword>
<dbReference type="EMBL" id="KB297234">
    <property type="protein sequence ID" value="ELU10776.1"/>
    <property type="molecule type" value="Genomic_DNA"/>
</dbReference>